<gene>
    <name evidence="1" type="ORF">WKW80_27090</name>
</gene>
<dbReference type="Proteomes" id="UP001363010">
    <property type="component" value="Unassembled WGS sequence"/>
</dbReference>
<keyword evidence="2" id="KW-1185">Reference proteome</keyword>
<evidence type="ECO:0000313" key="2">
    <source>
        <dbReference type="Proteomes" id="UP001363010"/>
    </source>
</evidence>
<accession>A0ABU8W6L2</accession>
<comment type="caution">
    <text evidence="1">The sequence shown here is derived from an EMBL/GenBank/DDBJ whole genome shotgun (WGS) entry which is preliminary data.</text>
</comment>
<proteinExistence type="predicted"/>
<protein>
    <submittedName>
        <fullName evidence="1">Uncharacterized protein</fullName>
    </submittedName>
</protein>
<organism evidence="1 2">
    <name type="scientific">Variovorax humicola</name>
    <dbReference type="NCBI Taxonomy" id="1769758"/>
    <lineage>
        <taxon>Bacteria</taxon>
        <taxon>Pseudomonadati</taxon>
        <taxon>Pseudomonadota</taxon>
        <taxon>Betaproteobacteria</taxon>
        <taxon>Burkholderiales</taxon>
        <taxon>Comamonadaceae</taxon>
        <taxon>Variovorax</taxon>
    </lineage>
</organism>
<name>A0ABU8W6L2_9BURK</name>
<sequence>MRSLTNALRRFLLKSLMKNLAKPIGVKLLACAVALASLAACGGGGGAGGGFLPLPSGSGGTTVTGTAGGPPMLVGAAVSMTCANGATLTGATTGLGGYITNAAVLAYPCVGTATLGALSYRGALFAGTVANFTPMTDMMVEVMLAASATGAASMAMGEFLAKIGKDGTFASNVAAAAPSYRATVLDVMKAQLMANGKTEAEADAILQPARTRNFDAQSFVIGSDLDKVLGNSAAVLQNTDGSVKASVLTPVKAAGDALPLPASGATGGTGTSGG</sequence>
<reference evidence="1 2" key="1">
    <citation type="submission" date="2024-03" db="EMBL/GenBank/DDBJ databases">
        <title>Novel species of the genus Variovorax.</title>
        <authorList>
            <person name="Liu Q."/>
            <person name="Xin Y.-H."/>
        </authorList>
    </citation>
    <scope>NUCLEOTIDE SEQUENCE [LARGE SCALE GENOMIC DNA]</scope>
    <source>
        <strain evidence="1 2">KACC 18501</strain>
    </source>
</reference>
<dbReference type="EMBL" id="JBBKZV010000024">
    <property type="protein sequence ID" value="MEJ8825650.1"/>
    <property type="molecule type" value="Genomic_DNA"/>
</dbReference>
<dbReference type="RefSeq" id="WP_340366676.1">
    <property type="nucleotide sequence ID" value="NZ_JBBKZV010000024.1"/>
</dbReference>
<evidence type="ECO:0000313" key="1">
    <source>
        <dbReference type="EMBL" id="MEJ8825650.1"/>
    </source>
</evidence>